<dbReference type="EMBL" id="ACBZ01000078">
    <property type="protein sequence ID" value="EEG49459.1"/>
    <property type="molecule type" value="Genomic_DNA"/>
</dbReference>
<evidence type="ECO:0000256" key="2">
    <source>
        <dbReference type="ARBA" id="ARBA00023125"/>
    </source>
</evidence>
<dbReference type="SMART" id="SM00530">
    <property type="entry name" value="HTH_XRE"/>
    <property type="match status" value="1"/>
</dbReference>
<dbReference type="PROSITE" id="PS50943">
    <property type="entry name" value="HTH_CROC1"/>
    <property type="match status" value="1"/>
</dbReference>
<reference evidence="5 6" key="1">
    <citation type="submission" date="2009-01" db="EMBL/GenBank/DDBJ databases">
        <authorList>
            <person name="Fulton L."/>
            <person name="Clifton S."/>
            <person name="Fulton B."/>
            <person name="Xu J."/>
            <person name="Minx P."/>
            <person name="Pepin K.H."/>
            <person name="Johnson M."/>
            <person name="Bhonagiri V."/>
            <person name="Nash W.E."/>
            <person name="Mardis E.R."/>
            <person name="Wilson R.K."/>
        </authorList>
    </citation>
    <scope>NUCLEOTIDE SEQUENCE [LARGE SCALE GENOMIC DNA]</scope>
    <source>
        <strain evidence="6">DSM 10507 / JCM 14656 / S5a33</strain>
    </source>
</reference>
<comment type="caution">
    <text evidence="5">The sequence shown here is derived from an EMBL/GenBank/DDBJ whole genome shotgun (WGS) entry which is preliminary data.</text>
</comment>
<reference evidence="5 6" key="2">
    <citation type="submission" date="2009-02" db="EMBL/GenBank/DDBJ databases">
        <title>Draft genome sequence of Blautia hydrogenotrophica DSM 10507 (Ruminococcus hydrogenotrophicus DSM 10507).</title>
        <authorList>
            <person name="Sudarsanam P."/>
            <person name="Ley R."/>
            <person name="Guruge J."/>
            <person name="Turnbaugh P.J."/>
            <person name="Mahowald M."/>
            <person name="Liep D."/>
            <person name="Gordon J."/>
        </authorList>
    </citation>
    <scope>NUCLEOTIDE SEQUENCE [LARGE SCALE GENOMIC DNA]</scope>
    <source>
        <strain evidence="6">DSM 10507 / JCM 14656 / S5a33</strain>
    </source>
</reference>
<evidence type="ECO:0000256" key="1">
    <source>
        <dbReference type="ARBA" id="ARBA00023015"/>
    </source>
</evidence>
<dbReference type="RefSeq" id="WP_005947866.1">
    <property type="nucleotide sequence ID" value="NZ_CP136423.1"/>
</dbReference>
<dbReference type="Gene3D" id="1.10.260.40">
    <property type="entry name" value="lambda repressor-like DNA-binding domains"/>
    <property type="match status" value="1"/>
</dbReference>
<evidence type="ECO:0000256" key="3">
    <source>
        <dbReference type="ARBA" id="ARBA00023163"/>
    </source>
</evidence>
<organism evidence="5 6">
    <name type="scientific">Blautia hydrogenotrophica (strain DSM 10507 / JCM 14656 / S5a33)</name>
    <name type="common">Ruminococcus hydrogenotrophicus</name>
    <dbReference type="NCBI Taxonomy" id="476272"/>
    <lineage>
        <taxon>Bacteria</taxon>
        <taxon>Bacillati</taxon>
        <taxon>Bacillota</taxon>
        <taxon>Clostridia</taxon>
        <taxon>Lachnospirales</taxon>
        <taxon>Lachnospiraceae</taxon>
        <taxon>Blautia</taxon>
    </lineage>
</organism>
<proteinExistence type="predicted"/>
<dbReference type="InterPro" id="IPR010982">
    <property type="entry name" value="Lambda_DNA-bd_dom_sf"/>
</dbReference>
<dbReference type="Pfam" id="PF01381">
    <property type="entry name" value="HTH_3"/>
    <property type="match status" value="1"/>
</dbReference>
<dbReference type="InterPro" id="IPR050807">
    <property type="entry name" value="TransReg_Diox_bact_type"/>
</dbReference>
<gene>
    <name evidence="5" type="ORF">RUMHYD_01595</name>
</gene>
<dbReference type="GO" id="GO:0003700">
    <property type="term" value="F:DNA-binding transcription factor activity"/>
    <property type="evidence" value="ECO:0007669"/>
    <property type="project" value="TreeGrafter"/>
</dbReference>
<dbReference type="PANTHER" id="PTHR46797">
    <property type="entry name" value="HTH-TYPE TRANSCRIPTIONAL REGULATOR"/>
    <property type="match status" value="1"/>
</dbReference>
<dbReference type="AlphaFoldDB" id="C0CL74"/>
<dbReference type="GO" id="GO:0003677">
    <property type="term" value="F:DNA binding"/>
    <property type="evidence" value="ECO:0007669"/>
    <property type="project" value="UniProtKB-KW"/>
</dbReference>
<keyword evidence="3" id="KW-0804">Transcription</keyword>
<dbReference type="CDD" id="cd00093">
    <property type="entry name" value="HTH_XRE"/>
    <property type="match status" value="1"/>
</dbReference>
<dbReference type="eggNOG" id="COG1396">
    <property type="taxonomic scope" value="Bacteria"/>
</dbReference>
<accession>C0CL74</accession>
<feature type="domain" description="HTH cro/C1-type" evidence="4">
    <location>
        <begin position="15"/>
        <end position="69"/>
    </location>
</feature>
<sequence>MISPDKINYYFGNNLRKFREAKGCSQEEFAEICKISRAYYGRIERGEHSITIEKCALIAQALGIHISVLFTDLPD</sequence>
<keyword evidence="6" id="KW-1185">Reference proteome</keyword>
<dbReference type="SUPFAM" id="SSF47413">
    <property type="entry name" value="lambda repressor-like DNA-binding domains"/>
    <property type="match status" value="1"/>
</dbReference>
<evidence type="ECO:0000313" key="5">
    <source>
        <dbReference type="EMBL" id="EEG49459.1"/>
    </source>
</evidence>
<dbReference type="PANTHER" id="PTHR46797:SF23">
    <property type="entry name" value="HTH-TYPE TRANSCRIPTIONAL REGULATOR SUTR"/>
    <property type="match status" value="1"/>
</dbReference>
<dbReference type="HOGENOM" id="CLU_066192_29_4_9"/>
<dbReference type="InterPro" id="IPR001387">
    <property type="entry name" value="Cro/C1-type_HTH"/>
</dbReference>
<keyword evidence="1" id="KW-0805">Transcription regulation</keyword>
<dbReference type="PATRIC" id="fig|476272.21.peg.2945"/>
<dbReference type="Proteomes" id="UP000003100">
    <property type="component" value="Unassembled WGS sequence"/>
</dbReference>
<keyword evidence="2" id="KW-0238">DNA-binding</keyword>
<evidence type="ECO:0000313" key="6">
    <source>
        <dbReference type="Proteomes" id="UP000003100"/>
    </source>
</evidence>
<dbReference type="GO" id="GO:0005829">
    <property type="term" value="C:cytosol"/>
    <property type="evidence" value="ECO:0007669"/>
    <property type="project" value="TreeGrafter"/>
</dbReference>
<name>C0CL74_BLAHS</name>
<dbReference type="GeneID" id="86820241"/>
<evidence type="ECO:0000259" key="4">
    <source>
        <dbReference type="PROSITE" id="PS50943"/>
    </source>
</evidence>
<protein>
    <recommendedName>
        <fullName evidence="4">HTH cro/C1-type domain-containing protein</fullName>
    </recommendedName>
</protein>